<dbReference type="SMART" id="SM00867">
    <property type="entry name" value="YceI"/>
    <property type="match status" value="1"/>
</dbReference>
<dbReference type="InterPro" id="IPR036761">
    <property type="entry name" value="TTHA0802/YceI-like_sf"/>
</dbReference>
<comment type="caution">
    <text evidence="3">The sequence shown here is derived from an EMBL/GenBank/DDBJ whole genome shotgun (WGS) entry which is preliminary data.</text>
</comment>
<dbReference type="Pfam" id="PF04264">
    <property type="entry name" value="YceI"/>
    <property type="match status" value="1"/>
</dbReference>
<dbReference type="PANTHER" id="PTHR34406">
    <property type="entry name" value="PROTEIN YCEI"/>
    <property type="match status" value="1"/>
</dbReference>
<accession>A0A849SJR9</accession>
<dbReference type="AlphaFoldDB" id="A0A849SJR9"/>
<feature type="chain" id="PRO_5032474868" evidence="1">
    <location>
        <begin position="25"/>
        <end position="209"/>
    </location>
</feature>
<organism evidence="3 4">
    <name type="scientific">Eiseniibacteriota bacterium</name>
    <dbReference type="NCBI Taxonomy" id="2212470"/>
    <lineage>
        <taxon>Bacteria</taxon>
        <taxon>Candidatus Eiseniibacteriota</taxon>
    </lineage>
</organism>
<dbReference type="EMBL" id="JABFRW010000150">
    <property type="protein sequence ID" value="NOT34846.1"/>
    <property type="molecule type" value="Genomic_DNA"/>
</dbReference>
<name>A0A849SJR9_UNCEI</name>
<dbReference type="Gene3D" id="2.40.128.110">
    <property type="entry name" value="Lipid/polyisoprenoid-binding, YceI-like"/>
    <property type="match status" value="1"/>
</dbReference>
<protein>
    <submittedName>
        <fullName evidence="3">YceI family protein</fullName>
    </submittedName>
</protein>
<keyword evidence="1" id="KW-0732">Signal</keyword>
<evidence type="ECO:0000313" key="3">
    <source>
        <dbReference type="EMBL" id="NOT34846.1"/>
    </source>
</evidence>
<proteinExistence type="predicted"/>
<reference evidence="3 4" key="1">
    <citation type="submission" date="2020-04" db="EMBL/GenBank/DDBJ databases">
        <title>Metagenomic profiling of ammonia- and methane-oxidizing microorganisms in a Dutch drinking water treatment plant.</title>
        <authorList>
            <person name="Poghosyan L."/>
            <person name="Leucker S."/>
        </authorList>
    </citation>
    <scope>NUCLEOTIDE SEQUENCE [LARGE SCALE GENOMIC DNA]</scope>
    <source>
        <strain evidence="3">S-RSF-IL-03</strain>
    </source>
</reference>
<evidence type="ECO:0000313" key="4">
    <source>
        <dbReference type="Proteomes" id="UP000580839"/>
    </source>
</evidence>
<sequence length="209" mass="22763">MKRFFSVVALAAVTLVAAALPSFAEATKWSFDGVHSEAGFSIRHIFTKVPGRFDDMSGSIVFDEKNPSKSTVQATIQAKSINTRNERRDNHLRSADFFDVEKFPTLDFKSTKVEAGKEKNSYKVTGDLTMHGVTKSVVLDVSFLGAGDFGMGGNTMGKKAGFEARTKVNRKDFALLWNKTLDQGGTLLGDDVDITLAIEADAVKEEAAK</sequence>
<evidence type="ECO:0000259" key="2">
    <source>
        <dbReference type="SMART" id="SM00867"/>
    </source>
</evidence>
<dbReference type="InterPro" id="IPR007372">
    <property type="entry name" value="Lipid/polyisoprenoid-bd_YceI"/>
</dbReference>
<feature type="signal peptide" evidence="1">
    <location>
        <begin position="1"/>
        <end position="24"/>
    </location>
</feature>
<evidence type="ECO:0000256" key="1">
    <source>
        <dbReference type="SAM" id="SignalP"/>
    </source>
</evidence>
<dbReference type="Proteomes" id="UP000580839">
    <property type="component" value="Unassembled WGS sequence"/>
</dbReference>
<dbReference type="PANTHER" id="PTHR34406:SF1">
    <property type="entry name" value="PROTEIN YCEI"/>
    <property type="match status" value="1"/>
</dbReference>
<feature type="domain" description="Lipid/polyisoprenoid-binding YceI-like" evidence="2">
    <location>
        <begin position="28"/>
        <end position="201"/>
    </location>
</feature>
<dbReference type="SUPFAM" id="SSF101874">
    <property type="entry name" value="YceI-like"/>
    <property type="match status" value="1"/>
</dbReference>
<gene>
    <name evidence="3" type="ORF">HOP12_11845</name>
</gene>